<keyword evidence="2" id="KW-1185">Reference proteome</keyword>
<sequence>PQIDPALAQNQNPTPDLDHIQSTQHTEPTIQLPLNSPGLTAKHSDFNYPQRRFLFPNP</sequence>
<name>A0ACA9MXJ5_9GLOM</name>
<gene>
    <name evidence="1" type="ORF">DHETER_LOCUS7997</name>
</gene>
<evidence type="ECO:0000313" key="2">
    <source>
        <dbReference type="Proteomes" id="UP000789702"/>
    </source>
</evidence>
<dbReference type="Proteomes" id="UP000789702">
    <property type="component" value="Unassembled WGS sequence"/>
</dbReference>
<protein>
    <submittedName>
        <fullName evidence="1">3484_t:CDS:1</fullName>
    </submittedName>
</protein>
<proteinExistence type="predicted"/>
<accession>A0ACA9MXJ5</accession>
<evidence type="ECO:0000313" key="1">
    <source>
        <dbReference type="EMBL" id="CAG8620532.1"/>
    </source>
</evidence>
<reference evidence="1" key="1">
    <citation type="submission" date="2021-06" db="EMBL/GenBank/DDBJ databases">
        <authorList>
            <person name="Kallberg Y."/>
            <person name="Tangrot J."/>
            <person name="Rosling A."/>
        </authorList>
    </citation>
    <scope>NUCLEOTIDE SEQUENCE</scope>
    <source>
        <strain evidence="1">IL203A</strain>
    </source>
</reference>
<feature type="non-terminal residue" evidence="1">
    <location>
        <position position="1"/>
    </location>
</feature>
<comment type="caution">
    <text evidence="1">The sequence shown here is derived from an EMBL/GenBank/DDBJ whole genome shotgun (WGS) entry which is preliminary data.</text>
</comment>
<dbReference type="EMBL" id="CAJVPU010012106">
    <property type="protein sequence ID" value="CAG8620532.1"/>
    <property type="molecule type" value="Genomic_DNA"/>
</dbReference>
<organism evidence="1 2">
    <name type="scientific">Dentiscutata heterogama</name>
    <dbReference type="NCBI Taxonomy" id="1316150"/>
    <lineage>
        <taxon>Eukaryota</taxon>
        <taxon>Fungi</taxon>
        <taxon>Fungi incertae sedis</taxon>
        <taxon>Mucoromycota</taxon>
        <taxon>Glomeromycotina</taxon>
        <taxon>Glomeromycetes</taxon>
        <taxon>Diversisporales</taxon>
        <taxon>Gigasporaceae</taxon>
        <taxon>Dentiscutata</taxon>
    </lineage>
</organism>